<keyword evidence="2" id="KW-1185">Reference proteome</keyword>
<dbReference type="PANTHER" id="PTHR40036">
    <property type="entry name" value="MACROCIN O-METHYLTRANSFERASE"/>
    <property type="match status" value="1"/>
</dbReference>
<dbReference type="PANTHER" id="PTHR40036:SF1">
    <property type="entry name" value="MACROCIN O-METHYLTRANSFERASE"/>
    <property type="match status" value="1"/>
</dbReference>
<name>A5GBY1_GEOUR</name>
<evidence type="ECO:0000313" key="1">
    <source>
        <dbReference type="EMBL" id="ABQ24908.1"/>
    </source>
</evidence>
<organism evidence="1 2">
    <name type="scientific">Geotalea uraniireducens (strain Rf4)</name>
    <name type="common">Geobacter uraniireducens</name>
    <dbReference type="NCBI Taxonomy" id="351605"/>
    <lineage>
        <taxon>Bacteria</taxon>
        <taxon>Pseudomonadati</taxon>
        <taxon>Thermodesulfobacteriota</taxon>
        <taxon>Desulfuromonadia</taxon>
        <taxon>Geobacterales</taxon>
        <taxon>Geobacteraceae</taxon>
        <taxon>Geotalea</taxon>
    </lineage>
</organism>
<gene>
    <name evidence="1" type="ordered locus">Gura_0698</name>
</gene>
<sequence>MKLRNWLIKKGLNRHVLDYLLVRPIVSRWFLYPYATDEQRRAIVKTGDPVRYGTLGLALEQVAKDDIPGALAECGVYIGTTSKFIHDRLPGRPFYLFDTFQGFDERDSMAETDFRFRDTSVQLVLDHIGDTNNIYIRKGYFPETASGLEHAQFALVMIDFDKYEPTLSALEFFYPKVSAGGFIFVHDYSSPESGWACSKALDEFLLDKPENPILIPDSWGTALFRKI</sequence>
<proteinExistence type="predicted"/>
<dbReference type="AlphaFoldDB" id="A5GBY1"/>
<protein>
    <recommendedName>
        <fullName evidence="3">O-methyltransferase</fullName>
    </recommendedName>
</protein>
<dbReference type="RefSeq" id="WP_011937632.1">
    <property type="nucleotide sequence ID" value="NC_009483.1"/>
</dbReference>
<evidence type="ECO:0000313" key="2">
    <source>
        <dbReference type="Proteomes" id="UP000006695"/>
    </source>
</evidence>
<accession>A5GBY1</accession>
<dbReference type="OrthoDB" id="9799872at2"/>
<dbReference type="HOGENOM" id="CLU_070011_1_0_7"/>
<dbReference type="SUPFAM" id="SSF53335">
    <property type="entry name" value="S-adenosyl-L-methionine-dependent methyltransferases"/>
    <property type="match status" value="1"/>
</dbReference>
<dbReference type="KEGG" id="gur:Gura_0698"/>
<dbReference type="InterPro" id="IPR029063">
    <property type="entry name" value="SAM-dependent_MTases_sf"/>
</dbReference>
<dbReference type="Gene3D" id="3.40.50.150">
    <property type="entry name" value="Vaccinia Virus protein VP39"/>
    <property type="match status" value="1"/>
</dbReference>
<dbReference type="Proteomes" id="UP000006695">
    <property type="component" value="Chromosome"/>
</dbReference>
<evidence type="ECO:0008006" key="3">
    <source>
        <dbReference type="Google" id="ProtNLM"/>
    </source>
</evidence>
<reference evidence="1 2" key="1">
    <citation type="submission" date="2007-05" db="EMBL/GenBank/DDBJ databases">
        <title>Complete sequence of Geobacter uraniireducens Rf4.</title>
        <authorList>
            <consortium name="US DOE Joint Genome Institute"/>
            <person name="Copeland A."/>
            <person name="Lucas S."/>
            <person name="Lapidus A."/>
            <person name="Barry K."/>
            <person name="Detter J.C."/>
            <person name="Glavina del Rio T."/>
            <person name="Hammon N."/>
            <person name="Israni S."/>
            <person name="Dalin E."/>
            <person name="Tice H."/>
            <person name="Pitluck S."/>
            <person name="Chertkov O."/>
            <person name="Brettin T."/>
            <person name="Bruce D."/>
            <person name="Han C."/>
            <person name="Schmutz J."/>
            <person name="Larimer F."/>
            <person name="Land M."/>
            <person name="Hauser L."/>
            <person name="Kyrpides N."/>
            <person name="Mikhailova N."/>
            <person name="Shelobolina E."/>
            <person name="Aklujkar M."/>
            <person name="Lovley D."/>
            <person name="Richardson P."/>
        </authorList>
    </citation>
    <scope>NUCLEOTIDE SEQUENCE [LARGE SCALE GENOMIC DNA]</scope>
    <source>
        <strain evidence="1 2">Rf4</strain>
    </source>
</reference>
<dbReference type="STRING" id="351605.Gura_0698"/>
<dbReference type="InterPro" id="IPR008884">
    <property type="entry name" value="TylF_MeTrfase"/>
</dbReference>
<dbReference type="EMBL" id="CP000698">
    <property type="protein sequence ID" value="ABQ24908.1"/>
    <property type="molecule type" value="Genomic_DNA"/>
</dbReference>
<dbReference type="Pfam" id="PF05711">
    <property type="entry name" value="TylF"/>
    <property type="match status" value="1"/>
</dbReference>